<dbReference type="Gene3D" id="3.40.50.880">
    <property type="match status" value="1"/>
</dbReference>
<keyword evidence="2" id="KW-0315">Glutamine amidotransferase</keyword>
<name>A0ABW4IK67_9ACTN</name>
<dbReference type="InterPro" id="IPR032633">
    <property type="entry name" value="ThiJ-like"/>
</dbReference>
<dbReference type="RefSeq" id="WP_381077963.1">
    <property type="nucleotide sequence ID" value="NZ_JBHUDX010000005.1"/>
</dbReference>
<evidence type="ECO:0000256" key="1">
    <source>
        <dbReference type="SAM" id="MobiDB-lite"/>
    </source>
</evidence>
<organism evidence="2 3">
    <name type="scientific">Streptomyces caeni</name>
    <dbReference type="NCBI Taxonomy" id="2307231"/>
    <lineage>
        <taxon>Bacteria</taxon>
        <taxon>Bacillati</taxon>
        <taxon>Actinomycetota</taxon>
        <taxon>Actinomycetes</taxon>
        <taxon>Kitasatosporales</taxon>
        <taxon>Streptomycetaceae</taxon>
        <taxon>Streptomyces</taxon>
    </lineage>
</organism>
<comment type="caution">
    <text evidence="2">The sequence shown here is derived from an EMBL/GenBank/DDBJ whole genome shotgun (WGS) entry which is preliminary data.</text>
</comment>
<feature type="region of interest" description="Disordered" evidence="1">
    <location>
        <begin position="152"/>
        <end position="201"/>
    </location>
</feature>
<evidence type="ECO:0000313" key="2">
    <source>
        <dbReference type="EMBL" id="MFD1657147.1"/>
    </source>
</evidence>
<gene>
    <name evidence="2" type="ORF">ACFSL4_02585</name>
</gene>
<sequence length="227" mass="24609">MTGVLFGRLGAEPEPRRYYEQLTAAPEFSATVSWDSPDVTGFDGLLLPGGHAPGMRQYLGSAALQRQVARFWGLERSVGAICHGVLVLARTRDAGTGCSVLAGHRTTCLPKCMERTAYLATAWRLGRCCRTCPAYVEDEVRSALTDPDALFERGPRELSPGAAPPRTTGTRSWPRTAAMSRRAGQGTRISSRGGSSHRCGDGDPAIRAYRRVTIYQSVTLPWSVVHS</sequence>
<dbReference type="Pfam" id="PF17124">
    <property type="entry name" value="ThiJ_like"/>
    <property type="match status" value="1"/>
</dbReference>
<keyword evidence="3" id="KW-1185">Reference proteome</keyword>
<proteinExistence type="predicted"/>
<dbReference type="SUPFAM" id="SSF52317">
    <property type="entry name" value="Class I glutamine amidotransferase-like"/>
    <property type="match status" value="1"/>
</dbReference>
<protein>
    <submittedName>
        <fullName evidence="2">Type 1 glutamine amidotransferase domain-containing protein</fullName>
    </submittedName>
</protein>
<reference evidence="3" key="1">
    <citation type="journal article" date="2019" name="Int. J. Syst. Evol. Microbiol.">
        <title>The Global Catalogue of Microorganisms (GCM) 10K type strain sequencing project: providing services to taxonomists for standard genome sequencing and annotation.</title>
        <authorList>
            <consortium name="The Broad Institute Genomics Platform"/>
            <consortium name="The Broad Institute Genome Sequencing Center for Infectious Disease"/>
            <person name="Wu L."/>
            <person name="Ma J."/>
        </authorList>
    </citation>
    <scope>NUCLEOTIDE SEQUENCE [LARGE SCALE GENOMIC DNA]</scope>
    <source>
        <strain evidence="3">CGMCC 1.12470</strain>
    </source>
</reference>
<accession>A0ABW4IK67</accession>
<dbReference type="Proteomes" id="UP001597261">
    <property type="component" value="Unassembled WGS sequence"/>
</dbReference>
<dbReference type="InterPro" id="IPR029062">
    <property type="entry name" value="Class_I_gatase-like"/>
</dbReference>
<dbReference type="PANTHER" id="PTHR43068:SF1">
    <property type="entry name" value="SLR1854 PROTEIN"/>
    <property type="match status" value="1"/>
</dbReference>
<evidence type="ECO:0000313" key="3">
    <source>
        <dbReference type="Proteomes" id="UP001597261"/>
    </source>
</evidence>
<dbReference type="EMBL" id="JBHUDX010000005">
    <property type="protein sequence ID" value="MFD1657147.1"/>
    <property type="molecule type" value="Genomic_DNA"/>
</dbReference>
<dbReference type="PANTHER" id="PTHR43068">
    <property type="entry name" value="SLR1854 PROTEIN"/>
    <property type="match status" value="1"/>
</dbReference>